<dbReference type="GO" id="GO:0003972">
    <property type="term" value="F:RNA ligase (ATP) activity"/>
    <property type="evidence" value="ECO:0007669"/>
    <property type="project" value="TreeGrafter"/>
</dbReference>
<dbReference type="EMBL" id="BARW01041234">
    <property type="protein sequence ID" value="GAJ23290.1"/>
    <property type="molecule type" value="Genomic_DNA"/>
</dbReference>
<evidence type="ECO:0000256" key="4">
    <source>
        <dbReference type="ARBA" id="ARBA00022723"/>
    </source>
</evidence>
<dbReference type="InterPro" id="IPR001233">
    <property type="entry name" value="RtcB"/>
</dbReference>
<keyword evidence="4" id="KW-0479">Metal-binding</keyword>
<dbReference type="PANTHER" id="PTHR11118:SF1">
    <property type="entry name" value="RNA-SPLICING LIGASE RTCB HOMOLOG"/>
    <property type="match status" value="1"/>
</dbReference>
<sequence>MVDEIYDQEAAITMGIGNIGQVLILIHTGSRGFGHQVCSDYVALLGGAVKKYG</sequence>
<dbReference type="GO" id="GO:0006396">
    <property type="term" value="P:RNA processing"/>
    <property type="evidence" value="ECO:0007669"/>
    <property type="project" value="InterPro"/>
</dbReference>
<evidence type="ECO:0000256" key="8">
    <source>
        <dbReference type="ARBA" id="ARBA00047746"/>
    </source>
</evidence>
<organism evidence="9">
    <name type="scientific">marine sediment metagenome</name>
    <dbReference type="NCBI Taxonomy" id="412755"/>
    <lineage>
        <taxon>unclassified sequences</taxon>
        <taxon>metagenomes</taxon>
        <taxon>ecological metagenomes</taxon>
    </lineage>
</organism>
<evidence type="ECO:0000256" key="6">
    <source>
        <dbReference type="ARBA" id="ARBA00023134"/>
    </source>
</evidence>
<dbReference type="EC" id="6.5.1.8" evidence="2"/>
<dbReference type="PANTHER" id="PTHR11118">
    <property type="entry name" value="RNA-SPLICING LIGASE RTCB HOMOLOG"/>
    <property type="match status" value="1"/>
</dbReference>
<evidence type="ECO:0000313" key="9">
    <source>
        <dbReference type="EMBL" id="GAJ23290.1"/>
    </source>
</evidence>
<evidence type="ECO:0000256" key="5">
    <source>
        <dbReference type="ARBA" id="ARBA00022741"/>
    </source>
</evidence>
<dbReference type="GO" id="GO:0170057">
    <property type="term" value="F:RNA ligase (GTP) activity"/>
    <property type="evidence" value="ECO:0007669"/>
    <property type="project" value="UniProtKB-EC"/>
</dbReference>
<comment type="cofactor">
    <cofactor evidence="1">
        <name>Mn(2+)</name>
        <dbReference type="ChEBI" id="CHEBI:29035"/>
    </cofactor>
</comment>
<feature type="non-terminal residue" evidence="9">
    <location>
        <position position="53"/>
    </location>
</feature>
<keyword evidence="7" id="KW-0464">Manganese</keyword>
<comment type="catalytic activity">
    <reaction evidence="8">
        <text>a 3'-end 3'-phospho-ribonucleotide-RNA + a 5'-end dephospho-ribonucleoside-RNA + GTP = a ribonucleotidyl-ribonucleotide-RNA + GMP + diphosphate</text>
        <dbReference type="Rhea" id="RHEA:68076"/>
        <dbReference type="Rhea" id="RHEA-COMP:10463"/>
        <dbReference type="Rhea" id="RHEA-COMP:13936"/>
        <dbReference type="Rhea" id="RHEA-COMP:17355"/>
        <dbReference type="ChEBI" id="CHEBI:33019"/>
        <dbReference type="ChEBI" id="CHEBI:37565"/>
        <dbReference type="ChEBI" id="CHEBI:58115"/>
        <dbReference type="ChEBI" id="CHEBI:83062"/>
        <dbReference type="ChEBI" id="CHEBI:138284"/>
        <dbReference type="ChEBI" id="CHEBI:173118"/>
        <dbReference type="EC" id="6.5.1.8"/>
    </reaction>
</comment>
<evidence type="ECO:0000256" key="7">
    <source>
        <dbReference type="ARBA" id="ARBA00023211"/>
    </source>
</evidence>
<dbReference type="InterPro" id="IPR036025">
    <property type="entry name" value="RtcB-like_sf"/>
</dbReference>
<evidence type="ECO:0000256" key="1">
    <source>
        <dbReference type="ARBA" id="ARBA00001936"/>
    </source>
</evidence>
<dbReference type="SUPFAM" id="SSF103365">
    <property type="entry name" value="Hypothetical protein PH1602"/>
    <property type="match status" value="1"/>
</dbReference>
<comment type="caution">
    <text evidence="9">The sequence shown here is derived from an EMBL/GenBank/DDBJ whole genome shotgun (WGS) entry which is preliminary data.</text>
</comment>
<keyword evidence="3" id="KW-0436">Ligase</keyword>
<name>X1W290_9ZZZZ</name>
<proteinExistence type="predicted"/>
<reference evidence="9" key="1">
    <citation type="journal article" date="2014" name="Front. Microbiol.">
        <title>High frequency of phylogenetically diverse reductive dehalogenase-homologous genes in deep subseafloor sedimentary metagenomes.</title>
        <authorList>
            <person name="Kawai M."/>
            <person name="Futagami T."/>
            <person name="Toyoda A."/>
            <person name="Takaki Y."/>
            <person name="Nishi S."/>
            <person name="Hori S."/>
            <person name="Arai W."/>
            <person name="Tsubouchi T."/>
            <person name="Morono Y."/>
            <person name="Uchiyama I."/>
            <person name="Ito T."/>
            <person name="Fujiyama A."/>
            <person name="Inagaki F."/>
            <person name="Takami H."/>
        </authorList>
    </citation>
    <scope>NUCLEOTIDE SEQUENCE</scope>
    <source>
        <strain evidence="9">Expedition CK06-06</strain>
    </source>
</reference>
<dbReference type="GO" id="GO:0005525">
    <property type="term" value="F:GTP binding"/>
    <property type="evidence" value="ECO:0007669"/>
    <property type="project" value="UniProtKB-KW"/>
</dbReference>
<dbReference type="Gene3D" id="3.90.1860.10">
    <property type="entry name" value="tRNA-splicing ligase RtcB"/>
    <property type="match status" value="1"/>
</dbReference>
<keyword evidence="5" id="KW-0547">Nucleotide-binding</keyword>
<evidence type="ECO:0000256" key="2">
    <source>
        <dbReference type="ARBA" id="ARBA00012726"/>
    </source>
</evidence>
<protein>
    <recommendedName>
        <fullName evidence="2">3'-phosphate/5'-hydroxy nucleic acid ligase</fullName>
        <ecNumber evidence="2">6.5.1.8</ecNumber>
    </recommendedName>
</protein>
<accession>X1W290</accession>
<keyword evidence="6" id="KW-0342">GTP-binding</keyword>
<evidence type="ECO:0000256" key="3">
    <source>
        <dbReference type="ARBA" id="ARBA00022598"/>
    </source>
</evidence>
<dbReference type="Pfam" id="PF01139">
    <property type="entry name" value="RtcB"/>
    <property type="match status" value="1"/>
</dbReference>
<dbReference type="AlphaFoldDB" id="X1W290"/>
<dbReference type="GO" id="GO:0046872">
    <property type="term" value="F:metal ion binding"/>
    <property type="evidence" value="ECO:0007669"/>
    <property type="project" value="UniProtKB-KW"/>
</dbReference>
<gene>
    <name evidence="9" type="ORF">S12H4_61865</name>
</gene>